<comment type="caution">
    <text evidence="2">The sequence shown here is derived from an EMBL/GenBank/DDBJ whole genome shotgun (WGS) entry which is preliminary data.</text>
</comment>
<dbReference type="NCBIfam" id="TIGR02532">
    <property type="entry name" value="IV_pilin_GFxxxE"/>
    <property type="match status" value="1"/>
</dbReference>
<reference evidence="2 3" key="1">
    <citation type="submission" date="2020-08" db="EMBL/GenBank/DDBJ databases">
        <title>Genomic Encyclopedia of Type Strains, Phase III (KMG-III): the genomes of soil and plant-associated and newly described type strains.</title>
        <authorList>
            <person name="Whitman W."/>
        </authorList>
    </citation>
    <scope>NUCLEOTIDE SEQUENCE [LARGE SCALE GENOMIC DNA]</scope>
    <source>
        <strain evidence="2 3">CECT 5995</strain>
    </source>
</reference>
<dbReference type="SUPFAM" id="SSF54523">
    <property type="entry name" value="Pili subunits"/>
    <property type="match status" value="1"/>
</dbReference>
<sequence>MSLMSLLKHADTRRPRPLLGVAGFTLIELMIVLAIIAILAAVAYPSYTRYVERSLRADAHAGLNIAAGELERCYTEQYSYAGCSITGTSPDGAYTISYSEDGDVGYVIEATTGRDDGCSGDITLDGRGERGPDDSCW</sequence>
<dbReference type="Pfam" id="PF16732">
    <property type="entry name" value="ComP_DUS"/>
    <property type="match status" value="1"/>
</dbReference>
<dbReference type="EMBL" id="JACHXM010000011">
    <property type="protein sequence ID" value="MBB3141667.1"/>
    <property type="molecule type" value="Genomic_DNA"/>
</dbReference>
<gene>
    <name evidence="2" type="ORF">FHR96_002547</name>
</gene>
<dbReference type="PROSITE" id="PS00409">
    <property type="entry name" value="PROKAR_NTER_METHYL"/>
    <property type="match status" value="1"/>
</dbReference>
<dbReference type="AlphaFoldDB" id="A0A7W5BZ28"/>
<dbReference type="GO" id="GO:0043683">
    <property type="term" value="P:type IV pilus assembly"/>
    <property type="evidence" value="ECO:0007669"/>
    <property type="project" value="InterPro"/>
</dbReference>
<keyword evidence="1" id="KW-0812">Transmembrane</keyword>
<evidence type="ECO:0000313" key="2">
    <source>
        <dbReference type="EMBL" id="MBB3141667.1"/>
    </source>
</evidence>
<accession>A0A7W5BZ28</accession>
<evidence type="ECO:0000256" key="1">
    <source>
        <dbReference type="SAM" id="Phobius"/>
    </source>
</evidence>
<protein>
    <submittedName>
        <fullName evidence="2">Type IV pilus assembly protein PilE</fullName>
    </submittedName>
</protein>
<evidence type="ECO:0000313" key="3">
    <source>
        <dbReference type="Proteomes" id="UP000525987"/>
    </source>
</evidence>
<dbReference type="InterPro" id="IPR012902">
    <property type="entry name" value="N_methyl_site"/>
</dbReference>
<dbReference type="Gene3D" id="3.30.700.10">
    <property type="entry name" value="Glycoprotein, Type 4 Pilin"/>
    <property type="match status" value="1"/>
</dbReference>
<organism evidence="2 3">
    <name type="scientific">Halomonas organivorans</name>
    <dbReference type="NCBI Taxonomy" id="257772"/>
    <lineage>
        <taxon>Bacteria</taxon>
        <taxon>Pseudomonadati</taxon>
        <taxon>Pseudomonadota</taxon>
        <taxon>Gammaproteobacteria</taxon>
        <taxon>Oceanospirillales</taxon>
        <taxon>Halomonadaceae</taxon>
        <taxon>Halomonas</taxon>
    </lineage>
</organism>
<dbReference type="InterPro" id="IPR031982">
    <property type="entry name" value="PilE-like"/>
</dbReference>
<name>A0A7W5BZ28_9GAMM</name>
<proteinExistence type="predicted"/>
<keyword evidence="1" id="KW-0472">Membrane</keyword>
<dbReference type="InterPro" id="IPR045584">
    <property type="entry name" value="Pilin-like"/>
</dbReference>
<feature type="transmembrane region" description="Helical" evidence="1">
    <location>
        <begin position="20"/>
        <end position="44"/>
    </location>
</feature>
<keyword evidence="1" id="KW-1133">Transmembrane helix</keyword>
<dbReference type="Pfam" id="PF07963">
    <property type="entry name" value="N_methyl"/>
    <property type="match status" value="1"/>
</dbReference>
<dbReference type="Proteomes" id="UP000525987">
    <property type="component" value="Unassembled WGS sequence"/>
</dbReference>
<keyword evidence="3" id="KW-1185">Reference proteome</keyword>